<dbReference type="CDD" id="cd19438">
    <property type="entry name" value="lipocalin_Blc-like"/>
    <property type="match status" value="1"/>
</dbReference>
<dbReference type="FunFam" id="2.40.128.20:FF:000002">
    <property type="entry name" value="Outer membrane lipoprotein Blc"/>
    <property type="match status" value="1"/>
</dbReference>
<organism evidence="15 16">
    <name type="scientific">Pseudomonas laurentiana</name>
    <dbReference type="NCBI Taxonomy" id="2364649"/>
    <lineage>
        <taxon>Bacteria</taxon>
        <taxon>Pseudomonadati</taxon>
        <taxon>Pseudomonadota</taxon>
        <taxon>Gammaproteobacteria</taxon>
        <taxon>Pseudomonadales</taxon>
        <taxon>Pseudomonadaceae</taxon>
        <taxon>Pseudomonas</taxon>
    </lineage>
</organism>
<evidence type="ECO:0000313" key="15">
    <source>
        <dbReference type="EMBL" id="NES11531.1"/>
    </source>
</evidence>
<feature type="signal peptide" evidence="12">
    <location>
        <begin position="1"/>
        <end position="22"/>
    </location>
</feature>
<feature type="chain" id="PRO_5026416139" description="Outer membrane lipoprotein Blc" evidence="12">
    <location>
        <begin position="23"/>
        <end position="190"/>
    </location>
</feature>
<evidence type="ECO:0000256" key="12">
    <source>
        <dbReference type="PIRNR" id="PIRNR036893"/>
    </source>
</evidence>
<evidence type="ECO:0000256" key="2">
    <source>
        <dbReference type="ARBA" id="ARBA00006889"/>
    </source>
</evidence>
<comment type="caution">
    <text evidence="15">The sequence shown here is derived from an EMBL/GenBank/DDBJ whole genome shotgun (WGS) entry which is preliminary data.</text>
</comment>
<evidence type="ECO:0000256" key="11">
    <source>
        <dbReference type="ARBA" id="ARBA00071217"/>
    </source>
</evidence>
<evidence type="ECO:0000256" key="8">
    <source>
        <dbReference type="ARBA" id="ARBA00023237"/>
    </source>
</evidence>
<evidence type="ECO:0000256" key="7">
    <source>
        <dbReference type="ARBA" id="ARBA00023139"/>
    </source>
</evidence>
<dbReference type="PRINTS" id="PR01171">
    <property type="entry name" value="BCTLIPOCALIN"/>
</dbReference>
<reference evidence="15 16" key="1">
    <citation type="submission" date="2020-02" db="EMBL/GenBank/DDBJ databases">
        <title>Broccoli isolated Pseudomonas sp.</title>
        <authorList>
            <person name="Fujikawa T."/>
            <person name="Sawada H."/>
        </authorList>
    </citation>
    <scope>NUCLEOTIDE SEQUENCE [LARGE SCALE GENOMIC DNA]</scope>
    <source>
        <strain evidence="15 16">JCM 32154</strain>
    </source>
</reference>
<dbReference type="AlphaFoldDB" id="A0A6I5RVU4"/>
<dbReference type="Proteomes" id="UP000471751">
    <property type="component" value="Unassembled WGS sequence"/>
</dbReference>
<dbReference type="GO" id="GO:0008289">
    <property type="term" value="F:lipid binding"/>
    <property type="evidence" value="ECO:0007669"/>
    <property type="project" value="UniProtKB-UniRule"/>
</dbReference>
<dbReference type="InterPro" id="IPR002446">
    <property type="entry name" value="Lipocalin_bac"/>
</dbReference>
<name>A0A6I5RVU4_9PSED</name>
<dbReference type="PROSITE" id="PS00213">
    <property type="entry name" value="LIPOCALIN"/>
    <property type="match status" value="1"/>
</dbReference>
<dbReference type="Pfam" id="PF08212">
    <property type="entry name" value="Lipocalin_2"/>
    <property type="match status" value="1"/>
</dbReference>
<dbReference type="PROSITE" id="PS51257">
    <property type="entry name" value="PROKAR_LIPOPROTEIN"/>
    <property type="match status" value="1"/>
</dbReference>
<comment type="subunit">
    <text evidence="3 12">Homodimer.</text>
</comment>
<proteinExistence type="inferred from homology"/>
<evidence type="ECO:0000256" key="5">
    <source>
        <dbReference type="ARBA" id="ARBA00023121"/>
    </source>
</evidence>
<dbReference type="InterPro" id="IPR047202">
    <property type="entry name" value="Lipocalin_Blc-like_dom"/>
</dbReference>
<dbReference type="InterPro" id="IPR012674">
    <property type="entry name" value="Calycin"/>
</dbReference>
<feature type="lipid moiety-binding region" description="S-diacylglycerol cysteine" evidence="13">
    <location>
        <position position="19"/>
    </location>
</feature>
<dbReference type="PIRSF" id="PIRSF036893">
    <property type="entry name" value="Lipocalin_ApoD"/>
    <property type="match status" value="1"/>
</dbReference>
<dbReference type="GO" id="GO:0009279">
    <property type="term" value="C:cell outer membrane"/>
    <property type="evidence" value="ECO:0007669"/>
    <property type="project" value="UniProtKB-SubCell"/>
</dbReference>
<evidence type="ECO:0000256" key="6">
    <source>
        <dbReference type="ARBA" id="ARBA00023136"/>
    </source>
</evidence>
<dbReference type="GO" id="GO:0006950">
    <property type="term" value="P:response to stress"/>
    <property type="evidence" value="ECO:0007669"/>
    <property type="project" value="UniProtKB-ARBA"/>
</dbReference>
<dbReference type="PANTHER" id="PTHR10612:SF34">
    <property type="entry name" value="APOLIPOPROTEIN D"/>
    <property type="match status" value="1"/>
</dbReference>
<dbReference type="PANTHER" id="PTHR10612">
    <property type="entry name" value="APOLIPOPROTEIN D"/>
    <property type="match status" value="1"/>
</dbReference>
<keyword evidence="7 13" id="KW-0564">Palmitate</keyword>
<gene>
    <name evidence="15" type="ORF">G3O07_20065</name>
</gene>
<sequence length="190" mass="21707">MKRLPLLLGLSAALLLGGCAHSDLGPLPPKTADRVDLKRYQGTWYELARLPMFFQRDCAQSEAHYSLKPDGNVGVLNRCRTLEGEWQEARGTATPQFAGKTDKLWVEFDNWFSTLLPGVAKGDYWVLYVDDDYQTALVGNPNRRYLWLLSRKPTVSAYQRESLLAKARQQGYDTTRLIWRVSDRDVARQP</sequence>
<evidence type="ECO:0000256" key="3">
    <source>
        <dbReference type="ARBA" id="ARBA00011738"/>
    </source>
</evidence>
<dbReference type="EMBL" id="JAAHBT010000265">
    <property type="protein sequence ID" value="NES11531.1"/>
    <property type="molecule type" value="Genomic_DNA"/>
</dbReference>
<keyword evidence="4 12" id="KW-0732">Signal</keyword>
<comment type="function">
    <text evidence="10 12">Involved in the storage or transport of lipids necessary for membrane maintenance under stressful conditions. Displays a binding preference for lysophospholipids.</text>
</comment>
<dbReference type="InterPro" id="IPR022271">
    <property type="entry name" value="Lipocalin_ApoD"/>
</dbReference>
<dbReference type="Gene3D" id="2.40.128.20">
    <property type="match status" value="1"/>
</dbReference>
<evidence type="ECO:0000313" key="16">
    <source>
        <dbReference type="Proteomes" id="UP000471751"/>
    </source>
</evidence>
<keyword evidence="16" id="KW-1185">Reference proteome</keyword>
<dbReference type="RefSeq" id="WP_163939221.1">
    <property type="nucleotide sequence ID" value="NZ_BMQU01000007.1"/>
</dbReference>
<evidence type="ECO:0000256" key="10">
    <source>
        <dbReference type="ARBA" id="ARBA00057024"/>
    </source>
</evidence>
<dbReference type="InterPro" id="IPR000566">
    <property type="entry name" value="Lipocln_cytosolic_FA-bd_dom"/>
</dbReference>
<protein>
    <recommendedName>
        <fullName evidence="11 12">Outer membrane lipoprotein Blc</fullName>
    </recommendedName>
</protein>
<feature type="domain" description="Lipocalin/cytosolic fatty-acid binding" evidence="14">
    <location>
        <begin position="35"/>
        <end position="180"/>
    </location>
</feature>
<keyword evidence="6 12" id="KW-0472">Membrane</keyword>
<comment type="similarity">
    <text evidence="2 12">Belongs to the calycin superfamily. Lipocalin family.</text>
</comment>
<dbReference type="InterPro" id="IPR022272">
    <property type="entry name" value="Lipocalin_CS"/>
</dbReference>
<evidence type="ECO:0000259" key="14">
    <source>
        <dbReference type="Pfam" id="PF08212"/>
    </source>
</evidence>
<evidence type="ECO:0000256" key="13">
    <source>
        <dbReference type="PIRSR" id="PIRSR036893-52"/>
    </source>
</evidence>
<evidence type="ECO:0000256" key="9">
    <source>
        <dbReference type="ARBA" id="ARBA00023288"/>
    </source>
</evidence>
<comment type="subcellular location">
    <subcellularLocation>
        <location evidence="1">Cell outer membrane</location>
        <topology evidence="1">Lipid-anchor</topology>
    </subcellularLocation>
</comment>
<keyword evidence="9 12" id="KW-0449">Lipoprotein</keyword>
<keyword evidence="5 12" id="KW-0446">Lipid-binding</keyword>
<keyword evidence="8 12" id="KW-0998">Cell outer membrane</keyword>
<evidence type="ECO:0000256" key="1">
    <source>
        <dbReference type="ARBA" id="ARBA00004459"/>
    </source>
</evidence>
<accession>A0A6I5RVU4</accession>
<dbReference type="SUPFAM" id="SSF50814">
    <property type="entry name" value="Lipocalins"/>
    <property type="match status" value="1"/>
</dbReference>
<evidence type="ECO:0000256" key="4">
    <source>
        <dbReference type="ARBA" id="ARBA00022729"/>
    </source>
</evidence>